<dbReference type="CDD" id="cd00061">
    <property type="entry name" value="FN1"/>
    <property type="match status" value="1"/>
</dbReference>
<dbReference type="CDD" id="cd00108">
    <property type="entry name" value="KR"/>
    <property type="match status" value="1"/>
</dbReference>
<dbReference type="FunFam" id="2.40.10.10:FF:000097">
    <property type="entry name" value="Coagulation factor XII"/>
    <property type="match status" value="1"/>
</dbReference>
<dbReference type="Pfam" id="PF00039">
    <property type="entry name" value="fn1"/>
    <property type="match status" value="1"/>
</dbReference>
<dbReference type="PRINTS" id="PR00018">
    <property type="entry name" value="KRINGLE"/>
</dbReference>
<evidence type="ECO:0000259" key="23">
    <source>
        <dbReference type="PROSITE" id="PS50070"/>
    </source>
</evidence>
<feature type="compositionally biased region" description="Polar residues" evidence="20">
    <location>
        <begin position="260"/>
        <end position="273"/>
    </location>
</feature>
<comment type="subcellular location">
    <subcellularLocation>
        <location evidence="1">Secreted</location>
    </subcellularLocation>
</comment>
<keyword evidence="2" id="KW-0964">Secreted</keyword>
<evidence type="ECO:0000256" key="13">
    <source>
        <dbReference type="ARBA" id="ARBA00036304"/>
    </source>
</evidence>
<feature type="region of interest" description="Disordered" evidence="20">
    <location>
        <begin position="241"/>
        <end position="273"/>
    </location>
</feature>
<dbReference type="InterPro" id="IPR038178">
    <property type="entry name" value="Kringle_sf"/>
</dbReference>
<dbReference type="CDD" id="cd00054">
    <property type="entry name" value="EGF_CA"/>
    <property type="match status" value="2"/>
</dbReference>
<dbReference type="PROSITE" id="PS00022">
    <property type="entry name" value="EGF_1"/>
    <property type="match status" value="2"/>
</dbReference>
<feature type="signal peptide" evidence="21">
    <location>
        <begin position="1"/>
        <end position="19"/>
    </location>
</feature>
<evidence type="ECO:0000256" key="19">
    <source>
        <dbReference type="PROSITE-ProRule" id="PRU00121"/>
    </source>
</evidence>
<evidence type="ECO:0000256" key="4">
    <source>
        <dbReference type="ARBA" id="ARBA00022572"/>
    </source>
</evidence>
<keyword evidence="7" id="KW-0677">Repeat</keyword>
<dbReference type="CDD" id="cd00190">
    <property type="entry name" value="Tryp_SPc"/>
    <property type="match status" value="1"/>
</dbReference>
<feature type="disulfide bond" evidence="19">
    <location>
        <begin position="181"/>
        <end position="220"/>
    </location>
</feature>
<dbReference type="PROSITE" id="PS01253">
    <property type="entry name" value="FN1_1"/>
    <property type="match status" value="1"/>
</dbReference>
<dbReference type="SMART" id="SM00058">
    <property type="entry name" value="FN1"/>
    <property type="match status" value="1"/>
</dbReference>
<dbReference type="InterPro" id="IPR000001">
    <property type="entry name" value="Kringle"/>
</dbReference>
<dbReference type="GO" id="GO:0005615">
    <property type="term" value="C:extracellular space"/>
    <property type="evidence" value="ECO:0007669"/>
    <property type="project" value="TreeGrafter"/>
</dbReference>
<dbReference type="Pfam" id="PF00089">
    <property type="entry name" value="Trypsin"/>
    <property type="match status" value="1"/>
</dbReference>
<feature type="disulfide bond" evidence="18">
    <location>
        <begin position="143"/>
        <end position="152"/>
    </location>
</feature>
<keyword evidence="10" id="KW-0865">Zymogen</keyword>
<dbReference type="Gene3D" id="2.10.25.10">
    <property type="entry name" value="Laminin"/>
    <property type="match status" value="2"/>
</dbReference>
<feature type="domain" description="Peptidase S1" evidence="24">
    <location>
        <begin position="311"/>
        <end position="556"/>
    </location>
</feature>
<evidence type="ECO:0000259" key="24">
    <source>
        <dbReference type="PROSITE" id="PS50240"/>
    </source>
</evidence>
<feature type="disulfide bond" evidence="18">
    <location>
        <begin position="64"/>
        <end position="73"/>
    </location>
</feature>
<dbReference type="GO" id="GO:0031638">
    <property type="term" value="P:zymogen activation"/>
    <property type="evidence" value="ECO:0007669"/>
    <property type="project" value="TreeGrafter"/>
</dbReference>
<dbReference type="Gene3D" id="2.40.20.10">
    <property type="entry name" value="Plasminogen Kringle 4"/>
    <property type="match status" value="1"/>
</dbReference>
<dbReference type="PROSITE" id="PS50240">
    <property type="entry name" value="TRYPSIN_DOM"/>
    <property type="match status" value="1"/>
</dbReference>
<dbReference type="InterPro" id="IPR001254">
    <property type="entry name" value="Trypsin_dom"/>
</dbReference>
<dbReference type="PROSITE" id="PS51091">
    <property type="entry name" value="FN1_2"/>
    <property type="match status" value="1"/>
</dbReference>
<evidence type="ECO:0000256" key="6">
    <source>
        <dbReference type="ARBA" id="ARBA00022729"/>
    </source>
</evidence>
<evidence type="ECO:0000256" key="20">
    <source>
        <dbReference type="SAM" id="MobiDB-lite"/>
    </source>
</evidence>
<dbReference type="PROSITE" id="PS00135">
    <property type="entry name" value="TRYPSIN_SER"/>
    <property type="match status" value="1"/>
</dbReference>
<dbReference type="Gene3D" id="2.40.10.10">
    <property type="entry name" value="Trypsin-like serine proteases"/>
    <property type="match status" value="2"/>
</dbReference>
<dbReference type="InterPro" id="IPR001314">
    <property type="entry name" value="Peptidase_S1A"/>
</dbReference>
<dbReference type="SMART" id="SM00020">
    <property type="entry name" value="Tryp_SPc"/>
    <property type="match status" value="1"/>
</dbReference>
<keyword evidence="11 18" id="KW-1015">Disulfide bond</keyword>
<comment type="caution">
    <text evidence="18">Lacks conserved residue(s) required for the propagation of feature annotation.</text>
</comment>
<dbReference type="SMART" id="SM00181">
    <property type="entry name" value="EGF"/>
    <property type="match status" value="2"/>
</dbReference>
<dbReference type="GO" id="GO:0007596">
    <property type="term" value="P:blood coagulation"/>
    <property type="evidence" value="ECO:0007669"/>
    <property type="project" value="TreeGrafter"/>
</dbReference>
<comment type="caution">
    <text evidence="26">The sequence shown here is derived from an EMBL/GenBank/DDBJ whole genome shotgun (WGS) entry which is preliminary data.</text>
</comment>
<feature type="domain" description="Fibronectin type-I" evidence="25">
    <location>
        <begin position="76"/>
        <end position="116"/>
    </location>
</feature>
<dbReference type="InterPro" id="IPR001881">
    <property type="entry name" value="EGF-like_Ca-bd_dom"/>
</dbReference>
<evidence type="ECO:0000256" key="8">
    <source>
        <dbReference type="ARBA" id="ARBA00022801"/>
    </source>
</evidence>
<accession>A0A8J6G5N5</accession>
<evidence type="ECO:0000256" key="9">
    <source>
        <dbReference type="ARBA" id="ARBA00022825"/>
    </source>
</evidence>
<dbReference type="InterPro" id="IPR000083">
    <property type="entry name" value="Fibronectin_type1"/>
</dbReference>
<dbReference type="FunFam" id="2.40.20.10:FF:000016">
    <property type="entry name" value="Coagulation factor XII"/>
    <property type="match status" value="1"/>
</dbReference>
<dbReference type="InterPro" id="IPR018056">
    <property type="entry name" value="Kringle_CS"/>
</dbReference>
<organism evidence="26 27">
    <name type="scientific">Microtus ochrogaster</name>
    <name type="common">Prairie vole</name>
    <dbReference type="NCBI Taxonomy" id="79684"/>
    <lineage>
        <taxon>Eukaryota</taxon>
        <taxon>Metazoa</taxon>
        <taxon>Chordata</taxon>
        <taxon>Craniata</taxon>
        <taxon>Vertebrata</taxon>
        <taxon>Euteleostomi</taxon>
        <taxon>Mammalia</taxon>
        <taxon>Eutheria</taxon>
        <taxon>Euarchontoglires</taxon>
        <taxon>Glires</taxon>
        <taxon>Rodentia</taxon>
        <taxon>Myomorpha</taxon>
        <taxon>Muroidea</taxon>
        <taxon>Cricetidae</taxon>
        <taxon>Arvicolinae</taxon>
        <taxon>Microtus</taxon>
    </lineage>
</organism>
<feature type="chain" id="PRO_5035276147" description="Coagulation factor XII" evidence="21">
    <location>
        <begin position="20"/>
        <end position="557"/>
    </location>
</feature>
<evidence type="ECO:0000256" key="1">
    <source>
        <dbReference type="ARBA" id="ARBA00004613"/>
    </source>
</evidence>
<dbReference type="EC" id="3.4.21.38" evidence="15"/>
<evidence type="ECO:0000256" key="15">
    <source>
        <dbReference type="ARBA" id="ARBA00039013"/>
    </source>
</evidence>
<dbReference type="Pfam" id="PF00051">
    <property type="entry name" value="Kringle"/>
    <property type="match status" value="1"/>
</dbReference>
<evidence type="ECO:0000256" key="21">
    <source>
        <dbReference type="SAM" id="SignalP"/>
    </source>
</evidence>
<comment type="catalytic activity">
    <reaction evidence="13">
        <text>Selective cleavage of Arg-|-Ile bonds in factor VII to form factor VIIa and factor XI to form factor XIa.</text>
        <dbReference type="EC" id="3.4.21.38"/>
    </reaction>
</comment>
<dbReference type="PANTHER" id="PTHR24264:SF46">
    <property type="entry name" value="COAGULATION FACTOR XII"/>
    <property type="match status" value="1"/>
</dbReference>
<dbReference type="SMART" id="SM00179">
    <property type="entry name" value="EGF_CA"/>
    <property type="match status" value="2"/>
</dbReference>
<evidence type="ECO:0000256" key="16">
    <source>
        <dbReference type="ARBA" id="ARBA00039367"/>
    </source>
</evidence>
<evidence type="ECO:0000259" key="22">
    <source>
        <dbReference type="PROSITE" id="PS50026"/>
    </source>
</evidence>
<evidence type="ECO:0000259" key="25">
    <source>
        <dbReference type="PROSITE" id="PS51091"/>
    </source>
</evidence>
<dbReference type="PROSITE" id="PS01186">
    <property type="entry name" value="EGF_2"/>
    <property type="match status" value="1"/>
</dbReference>
<dbReference type="InterPro" id="IPR050127">
    <property type="entry name" value="Serine_Proteases_S1"/>
</dbReference>
<dbReference type="SUPFAM" id="SSF57196">
    <property type="entry name" value="EGF/Laminin"/>
    <property type="match status" value="1"/>
</dbReference>
<dbReference type="Pfam" id="PF00008">
    <property type="entry name" value="EGF"/>
    <property type="match status" value="2"/>
</dbReference>
<dbReference type="InterPro" id="IPR000742">
    <property type="entry name" value="EGF"/>
</dbReference>
<dbReference type="EMBL" id="JAATJU010024800">
    <property type="protein sequence ID" value="KAH0504882.1"/>
    <property type="molecule type" value="Genomic_DNA"/>
</dbReference>
<feature type="domain" description="Kringle" evidence="23">
    <location>
        <begin position="159"/>
        <end position="238"/>
    </location>
</feature>
<evidence type="ECO:0000256" key="2">
    <source>
        <dbReference type="ARBA" id="ARBA00022525"/>
    </source>
</evidence>
<dbReference type="PROSITE" id="PS50070">
    <property type="entry name" value="KRINGLE_2"/>
    <property type="match status" value="1"/>
</dbReference>
<keyword evidence="6 21" id="KW-0732">Signal</keyword>
<dbReference type="PROSITE" id="PS50026">
    <property type="entry name" value="EGF_3"/>
    <property type="match status" value="2"/>
</dbReference>
<evidence type="ECO:0000256" key="18">
    <source>
        <dbReference type="PROSITE-ProRule" id="PRU00076"/>
    </source>
</evidence>
<protein>
    <recommendedName>
        <fullName evidence="16">Coagulation factor XII</fullName>
        <ecNumber evidence="15">3.4.21.38</ecNumber>
    </recommendedName>
    <alternativeName>
        <fullName evidence="17">Hageman factor</fullName>
    </alternativeName>
</protein>
<evidence type="ECO:0000256" key="10">
    <source>
        <dbReference type="ARBA" id="ARBA00023145"/>
    </source>
</evidence>
<dbReference type="PRINTS" id="PR00722">
    <property type="entry name" value="CHYMOTRYPSIN"/>
</dbReference>
<keyword evidence="5" id="KW-0645">Protease</keyword>
<name>A0A8J6G5N5_MICOH</name>
<evidence type="ECO:0000256" key="11">
    <source>
        <dbReference type="ARBA" id="ARBA00023157"/>
    </source>
</evidence>
<dbReference type="PANTHER" id="PTHR24264">
    <property type="entry name" value="TRYPSIN-RELATED"/>
    <property type="match status" value="1"/>
</dbReference>
<evidence type="ECO:0000256" key="3">
    <source>
        <dbReference type="ARBA" id="ARBA00022536"/>
    </source>
</evidence>
<gene>
    <name evidence="26" type="ORF">LTLLF_180170</name>
</gene>
<keyword evidence="8" id="KW-0378">Hydrolase</keyword>
<dbReference type="SMART" id="SM00130">
    <property type="entry name" value="KR"/>
    <property type="match status" value="1"/>
</dbReference>
<sequence>MRALWLLGSLLMSLDLTLSAPPWKGPKEFKQGPDEPTVDHCSKHNPCHKGGTCVNTPNGPHCLCPEHLTGKHCQREKCFEPQLLQFFHENEIWFRTGPAGVARCQCKGPGAHCKPLASQACSTNVCLNGGSCLQVEGHQLCHCPAGYTGPFCDLDSKATCYEDRGLSYRGKAGNTLSGAPCQRWASEATYRNMTAKQKLSLGLGHHAFCRNPDNDMRPWCYVWRDDRLTWDYCDLEQCQTPTQAPPRVPPEHQDLPVPQPSTLQKPQPTSQALPLSHALDASPERQNHVSRISSMGCGQRFLKRLSPLSRIVGGLVALPGSHPYIAALYWGDSFCAGSLIAPCWVLTAAHSLCLPPDRRPAPEELTVVLGQDRHNQSCEQCQTLAVRSYRLHEGFSSITYQHDLALLRLKETENNSCAIMSSYIQPVCLPISAAPPSETVLCEVAGWGHQFEGAEEYADFLQEAQVPFISQERCSNSDVHGNAILPGMLCAGFLEGGTDACQGDSGGPLVCGEGAAEQRLTLRGVVSWGSGCGDRNKPGVYTDVAYYLAWIKEHTDS</sequence>
<dbReference type="AlphaFoldDB" id="A0A8J6G5N5"/>
<dbReference type="GO" id="GO:0004252">
    <property type="term" value="F:serine-type endopeptidase activity"/>
    <property type="evidence" value="ECO:0007669"/>
    <property type="project" value="UniProtKB-EC"/>
</dbReference>
<dbReference type="FunFam" id="2.10.25.10:FF:000338">
    <property type="entry name" value="hepatocyte growth factor activator"/>
    <property type="match status" value="1"/>
</dbReference>
<evidence type="ECO:0000256" key="5">
    <source>
        <dbReference type="ARBA" id="ARBA00022670"/>
    </source>
</evidence>
<dbReference type="SUPFAM" id="SSF50494">
    <property type="entry name" value="Trypsin-like serine proteases"/>
    <property type="match status" value="1"/>
</dbReference>
<dbReference type="PROSITE" id="PS00021">
    <property type="entry name" value="KRINGLE_1"/>
    <property type="match status" value="1"/>
</dbReference>
<feature type="domain" description="EGF-like" evidence="22">
    <location>
        <begin position="37"/>
        <end position="74"/>
    </location>
</feature>
<comment type="function">
    <text evidence="14">Factor XII is a serum glycoprotein that participates in the initiation of blood coagulation, fibrinolysis, and the generation of bradykinin and angiotensin. Prekallikrein is cleaved by factor XII to form kallikrein, which then cleaves factor XII first to alpha-factor XIIa and then trypsin cleaves it to beta-factor XIIa. Alpha-factor XIIa activates factor XI to factor XIa.</text>
</comment>
<evidence type="ECO:0000313" key="26">
    <source>
        <dbReference type="EMBL" id="KAH0504882.1"/>
    </source>
</evidence>
<keyword evidence="4 19" id="KW-0420">Kringle</keyword>
<feature type="domain" description="EGF-like" evidence="22">
    <location>
        <begin position="117"/>
        <end position="153"/>
    </location>
</feature>
<dbReference type="GO" id="GO:0005509">
    <property type="term" value="F:calcium ion binding"/>
    <property type="evidence" value="ECO:0007669"/>
    <property type="project" value="InterPro"/>
</dbReference>
<dbReference type="InterPro" id="IPR033116">
    <property type="entry name" value="TRYPSIN_SER"/>
</dbReference>
<keyword evidence="9" id="KW-0720">Serine protease</keyword>
<evidence type="ECO:0000256" key="12">
    <source>
        <dbReference type="ARBA" id="ARBA00023180"/>
    </source>
</evidence>
<evidence type="ECO:0000313" key="27">
    <source>
        <dbReference type="Proteomes" id="UP000710432"/>
    </source>
</evidence>
<dbReference type="FunFam" id="2.10.25.10:FF:000576">
    <property type="entry name" value="Coagulation factor XII"/>
    <property type="match status" value="1"/>
</dbReference>
<keyword evidence="12" id="KW-0325">Glycoprotein</keyword>
<proteinExistence type="predicted"/>
<reference evidence="26" key="1">
    <citation type="submission" date="2020-03" db="EMBL/GenBank/DDBJ databases">
        <title>Studies in the Genomics of Life Span.</title>
        <authorList>
            <person name="Glass D."/>
        </authorList>
    </citation>
    <scope>NUCLEOTIDE SEQUENCE</scope>
    <source>
        <strain evidence="26">LTLLF</strain>
        <tissue evidence="26">Muscle</tissue>
    </source>
</reference>
<dbReference type="SUPFAM" id="SSF57440">
    <property type="entry name" value="Kringle-like"/>
    <property type="match status" value="1"/>
</dbReference>
<dbReference type="InterPro" id="IPR043504">
    <property type="entry name" value="Peptidase_S1_PA_chymotrypsin"/>
</dbReference>
<evidence type="ECO:0000256" key="7">
    <source>
        <dbReference type="ARBA" id="ARBA00022737"/>
    </source>
</evidence>
<evidence type="ECO:0000256" key="14">
    <source>
        <dbReference type="ARBA" id="ARBA00037517"/>
    </source>
</evidence>
<dbReference type="Proteomes" id="UP000710432">
    <property type="component" value="Unassembled WGS sequence"/>
</dbReference>
<dbReference type="FunFam" id="2.40.10.10:FF:000098">
    <property type="entry name" value="Coagulation factor XII"/>
    <property type="match status" value="1"/>
</dbReference>
<keyword evidence="3 18" id="KW-0245">EGF-like domain</keyword>
<dbReference type="InterPro" id="IPR009003">
    <property type="entry name" value="Peptidase_S1_PA"/>
</dbReference>
<dbReference type="GO" id="GO:0005791">
    <property type="term" value="C:rough endoplasmic reticulum"/>
    <property type="evidence" value="ECO:0007669"/>
    <property type="project" value="TreeGrafter"/>
</dbReference>
<dbReference type="InterPro" id="IPR013806">
    <property type="entry name" value="Kringle-like"/>
</dbReference>
<evidence type="ECO:0000256" key="17">
    <source>
        <dbReference type="ARBA" id="ARBA00042651"/>
    </source>
</evidence>